<keyword evidence="3" id="KW-0067">ATP-binding</keyword>
<evidence type="ECO:0000256" key="3">
    <source>
        <dbReference type="ARBA" id="ARBA00022840"/>
    </source>
</evidence>
<gene>
    <name evidence="5" type="ORF">MM817_00092</name>
</gene>
<evidence type="ECO:0000256" key="1">
    <source>
        <dbReference type="ARBA" id="ARBA00022679"/>
    </source>
</evidence>
<feature type="domain" description="Cobalamin adenosyltransferase-like" evidence="4">
    <location>
        <begin position="21"/>
        <end position="150"/>
    </location>
</feature>
<evidence type="ECO:0000259" key="4">
    <source>
        <dbReference type="Pfam" id="PF01923"/>
    </source>
</evidence>
<dbReference type="GO" id="GO:0016740">
    <property type="term" value="F:transferase activity"/>
    <property type="evidence" value="ECO:0007669"/>
    <property type="project" value="UniProtKB-KW"/>
</dbReference>
<comment type="caution">
    <text evidence="5">The sequence shown here is derived from an EMBL/GenBank/DDBJ whole genome shotgun (WGS) entry which is preliminary data.</text>
</comment>
<dbReference type="SUPFAM" id="SSF89028">
    <property type="entry name" value="Cobalamin adenosyltransferase-like"/>
    <property type="match status" value="1"/>
</dbReference>
<name>A0A9X1V624_9BACL</name>
<proteinExistence type="predicted"/>
<evidence type="ECO:0000313" key="6">
    <source>
        <dbReference type="Proteomes" id="UP001139263"/>
    </source>
</evidence>
<dbReference type="RefSeq" id="WP_241711476.1">
    <property type="nucleotide sequence ID" value="NZ_JALBUF010000001.1"/>
</dbReference>
<sequence length="169" mass="18484">MWSLPVQTLVPVDEVAAKTQDVYGTLYEANTVVGKALAILLTHDEVANLLIWQRHVFAIGHEFSSGAPFGSGGELEWLSAHVKRLQVTVPLAQFILPNGTQAACELRHAAAVLQRASREIYRLSRMRPVGSVSVSYVDLSSAYLFYLSLVINEEAGFNEIPAHSAPIPE</sequence>
<dbReference type="GO" id="GO:0005524">
    <property type="term" value="F:ATP binding"/>
    <property type="evidence" value="ECO:0007669"/>
    <property type="project" value="UniProtKB-KW"/>
</dbReference>
<dbReference type="Pfam" id="PF01923">
    <property type="entry name" value="Cob_adeno_trans"/>
    <property type="match status" value="1"/>
</dbReference>
<dbReference type="AlphaFoldDB" id="A0A9X1V624"/>
<keyword evidence="6" id="KW-1185">Reference proteome</keyword>
<keyword evidence="1" id="KW-0808">Transferase</keyword>
<dbReference type="Proteomes" id="UP001139263">
    <property type="component" value="Unassembled WGS sequence"/>
</dbReference>
<dbReference type="EMBL" id="JALBUF010000001">
    <property type="protein sequence ID" value="MCI0181845.1"/>
    <property type="molecule type" value="Genomic_DNA"/>
</dbReference>
<dbReference type="InterPro" id="IPR036451">
    <property type="entry name" value="CblAdoTrfase-like_sf"/>
</dbReference>
<dbReference type="Gene3D" id="1.20.1200.10">
    <property type="entry name" value="Cobalamin adenosyltransferase-like"/>
    <property type="match status" value="1"/>
</dbReference>
<evidence type="ECO:0000313" key="5">
    <source>
        <dbReference type="EMBL" id="MCI0181845.1"/>
    </source>
</evidence>
<protein>
    <recommendedName>
        <fullName evidence="4">Cobalamin adenosyltransferase-like domain-containing protein</fullName>
    </recommendedName>
</protein>
<keyword evidence="2" id="KW-0547">Nucleotide-binding</keyword>
<reference evidence="5" key="1">
    <citation type="submission" date="2022-03" db="EMBL/GenBank/DDBJ databases">
        <title>Draft Genome Sequence of Firmicute Strain S0AB, a Heterotrophic Iron/Sulfur-Oxidizing Extreme Acidophile.</title>
        <authorList>
            <person name="Vergara E."/>
            <person name="Pakostova E."/>
            <person name="Johnson D.B."/>
            <person name="Holmes D.S."/>
        </authorList>
    </citation>
    <scope>NUCLEOTIDE SEQUENCE</scope>
    <source>
        <strain evidence="5">S0AB</strain>
    </source>
</reference>
<organism evidence="5 6">
    <name type="scientific">Sulfoacidibacillus ferrooxidans</name>
    <dbReference type="NCBI Taxonomy" id="2005001"/>
    <lineage>
        <taxon>Bacteria</taxon>
        <taxon>Bacillati</taxon>
        <taxon>Bacillota</taxon>
        <taxon>Bacilli</taxon>
        <taxon>Bacillales</taxon>
        <taxon>Alicyclobacillaceae</taxon>
        <taxon>Sulfoacidibacillus</taxon>
    </lineage>
</organism>
<evidence type="ECO:0000256" key="2">
    <source>
        <dbReference type="ARBA" id="ARBA00022741"/>
    </source>
</evidence>
<dbReference type="InterPro" id="IPR016030">
    <property type="entry name" value="CblAdoTrfase-like"/>
</dbReference>
<accession>A0A9X1V624</accession>